<feature type="domain" description="Fibronectin type-III" evidence="1">
    <location>
        <begin position="335"/>
        <end position="430"/>
    </location>
</feature>
<dbReference type="SMART" id="SM00060">
    <property type="entry name" value="FN3"/>
    <property type="match status" value="1"/>
</dbReference>
<dbReference type="SUPFAM" id="SSF49265">
    <property type="entry name" value="Fibronectin type III"/>
    <property type="match status" value="1"/>
</dbReference>
<name>A0A845D8C9_9BACT</name>
<evidence type="ECO:0000259" key="1">
    <source>
        <dbReference type="PROSITE" id="PS50853"/>
    </source>
</evidence>
<dbReference type="PROSITE" id="PS50853">
    <property type="entry name" value="FN3"/>
    <property type="match status" value="1"/>
</dbReference>
<dbReference type="InterPro" id="IPR036116">
    <property type="entry name" value="FN3_sf"/>
</dbReference>
<accession>A0A845D8C9</accession>
<evidence type="ECO:0000313" key="2">
    <source>
        <dbReference type="EMBL" id="MYE37970.1"/>
    </source>
</evidence>
<evidence type="ECO:0000313" key="3">
    <source>
        <dbReference type="Proteomes" id="UP000449092"/>
    </source>
</evidence>
<protein>
    <submittedName>
        <fullName evidence="2">Fibronectin type III domain-containing protein</fullName>
    </submittedName>
</protein>
<dbReference type="AlphaFoldDB" id="A0A845D8C9"/>
<dbReference type="CDD" id="cd00063">
    <property type="entry name" value="FN3"/>
    <property type="match status" value="1"/>
</dbReference>
<dbReference type="InterPro" id="IPR013783">
    <property type="entry name" value="Ig-like_fold"/>
</dbReference>
<dbReference type="Gene3D" id="2.60.40.10">
    <property type="entry name" value="Immunoglobulins"/>
    <property type="match status" value="1"/>
</dbReference>
<organism evidence="2 3">
    <name type="scientific">Candidatus Spechtbacteria bacterium SB0662_bin_43</name>
    <dbReference type="NCBI Taxonomy" id="2604897"/>
    <lineage>
        <taxon>Bacteria</taxon>
        <taxon>Candidatus Spechtiibacteriota</taxon>
    </lineage>
</organism>
<gene>
    <name evidence="2" type="ORF">F4X82_00410</name>
</gene>
<dbReference type="Gene3D" id="2.60.40.2030">
    <property type="match status" value="1"/>
</dbReference>
<dbReference type="Proteomes" id="UP000449092">
    <property type="component" value="Unassembled WGS sequence"/>
</dbReference>
<proteinExistence type="predicted"/>
<dbReference type="SUPFAM" id="SSF141072">
    <property type="entry name" value="CalX-like"/>
    <property type="match status" value="1"/>
</dbReference>
<comment type="caution">
    <text evidence="2">The sequence shown here is derived from an EMBL/GenBank/DDBJ whole genome shotgun (WGS) entry which is preliminary data.</text>
</comment>
<dbReference type="InterPro" id="IPR003961">
    <property type="entry name" value="FN3_dom"/>
</dbReference>
<sequence length="510" mass="56517">MLSVLFVVLLIVALFFIILQQQKIVANTDTLPTIGFDHNAVTISEGGNMAIIVISPKNVTNSGPYFDCSLPRVDYGRGLQCALVPGSPSSIPPNVSDLKITMNGTATQADYFTKLNASSGTIHFAVWAQADNKIEGDETFTVKILPNATKYKIAEQNTLTVTIKDTTKPPLRAKVKVEDATQGSDITITVELDRPVVGIDPTYYLTTIANCDGTNWAPPEATAAKFNLNASARCGSNNQAVIDNDMVKPSSNIAFKYIAIPVGTTTGSVTWSTISDSDTRDETLLFKVAPSRGYYSGWLDSSTPPTAGREDGHSFWRARILAHDSLIDSNIYNPYPRKITGIIDDEKTHDSITVSWNKDSHADKYKLQYWVKTQKDTTLTSHDIKQNKSVYKITDLNPDTEYVITVTPYADGKFYTEFVSDSLVVRTLSTSPSFRRAMISQQQEPQQQQQEEPISIPLSADHPLVKYAILIEKIEVYLNSQDSNIDSDQYKQRWSRVLKNLQAFLSNVLS</sequence>
<dbReference type="Pfam" id="PF00041">
    <property type="entry name" value="fn3"/>
    <property type="match status" value="1"/>
</dbReference>
<dbReference type="InterPro" id="IPR038081">
    <property type="entry name" value="CalX-like_sf"/>
</dbReference>
<dbReference type="EMBL" id="VXOY01000005">
    <property type="protein sequence ID" value="MYE37970.1"/>
    <property type="molecule type" value="Genomic_DNA"/>
</dbReference>
<reference evidence="2 3" key="1">
    <citation type="submission" date="2019-09" db="EMBL/GenBank/DDBJ databases">
        <title>Characterisation of the sponge microbiome using genome-centric metagenomics.</title>
        <authorList>
            <person name="Engelberts J.P."/>
            <person name="Robbins S.J."/>
            <person name="De Goeij J.M."/>
            <person name="Aranda M."/>
            <person name="Bell S.C."/>
            <person name="Webster N.S."/>
        </authorList>
    </citation>
    <scope>NUCLEOTIDE SEQUENCE [LARGE SCALE GENOMIC DNA]</scope>
    <source>
        <strain evidence="2">SB0662_bin_43</strain>
    </source>
</reference>